<protein>
    <recommendedName>
        <fullName evidence="2">PARP catalytic domain-containing protein</fullName>
    </recommendedName>
</protein>
<proteinExistence type="predicted"/>
<evidence type="ECO:0000256" key="1">
    <source>
        <dbReference type="SAM" id="MobiDB-lite"/>
    </source>
</evidence>
<accession>A0ABN9UUB0</accession>
<evidence type="ECO:0000313" key="3">
    <source>
        <dbReference type="EMBL" id="CAK0863604.1"/>
    </source>
</evidence>
<dbReference type="SUPFAM" id="SSF56399">
    <property type="entry name" value="ADP-ribosylation"/>
    <property type="match status" value="1"/>
</dbReference>
<dbReference type="Pfam" id="PF00644">
    <property type="entry name" value="PARP"/>
    <property type="match status" value="1"/>
</dbReference>
<dbReference type="InterPro" id="IPR012317">
    <property type="entry name" value="Poly(ADP-ribose)pol_cat_dom"/>
</dbReference>
<name>A0ABN9UUB0_9DINO</name>
<feature type="region of interest" description="Disordered" evidence="1">
    <location>
        <begin position="1"/>
        <end position="42"/>
    </location>
</feature>
<evidence type="ECO:0000259" key="2">
    <source>
        <dbReference type="Pfam" id="PF00644"/>
    </source>
</evidence>
<feature type="compositionally biased region" description="Basic residues" evidence="1">
    <location>
        <begin position="428"/>
        <end position="439"/>
    </location>
</feature>
<organism evidence="3 4">
    <name type="scientific">Prorocentrum cordatum</name>
    <dbReference type="NCBI Taxonomy" id="2364126"/>
    <lineage>
        <taxon>Eukaryota</taxon>
        <taxon>Sar</taxon>
        <taxon>Alveolata</taxon>
        <taxon>Dinophyceae</taxon>
        <taxon>Prorocentrales</taxon>
        <taxon>Prorocentraceae</taxon>
        <taxon>Prorocentrum</taxon>
    </lineage>
</organism>
<feature type="region of interest" description="Disordered" evidence="1">
    <location>
        <begin position="85"/>
        <end position="143"/>
    </location>
</feature>
<feature type="compositionally biased region" description="Gly residues" evidence="1">
    <location>
        <begin position="124"/>
        <end position="133"/>
    </location>
</feature>
<feature type="region of interest" description="Disordered" evidence="1">
    <location>
        <begin position="384"/>
        <end position="449"/>
    </location>
</feature>
<reference evidence="3" key="1">
    <citation type="submission" date="2023-10" db="EMBL/GenBank/DDBJ databases">
        <authorList>
            <person name="Chen Y."/>
            <person name="Shah S."/>
            <person name="Dougan E. K."/>
            <person name="Thang M."/>
            <person name="Chan C."/>
        </authorList>
    </citation>
    <scope>NUCLEOTIDE SEQUENCE [LARGE SCALE GENOMIC DNA]</scope>
</reference>
<keyword evidence="4" id="KW-1185">Reference proteome</keyword>
<dbReference type="EMBL" id="CAUYUJ010016281">
    <property type="protein sequence ID" value="CAK0863604.1"/>
    <property type="molecule type" value="Genomic_DNA"/>
</dbReference>
<gene>
    <name evidence="3" type="ORF">PCOR1329_LOCUS51706</name>
</gene>
<feature type="compositionally biased region" description="Polar residues" evidence="1">
    <location>
        <begin position="11"/>
        <end position="25"/>
    </location>
</feature>
<dbReference type="Gene3D" id="3.90.228.10">
    <property type="match status" value="1"/>
</dbReference>
<dbReference type="Proteomes" id="UP001189429">
    <property type="component" value="Unassembled WGS sequence"/>
</dbReference>
<feature type="compositionally biased region" description="Basic and acidic residues" evidence="1">
    <location>
        <begin position="440"/>
        <end position="449"/>
    </location>
</feature>
<comment type="caution">
    <text evidence="3">The sequence shown here is derived from an EMBL/GenBank/DDBJ whole genome shotgun (WGS) entry which is preliminary data.</text>
</comment>
<sequence>MAPGCAGGCSQAASPRSSCSATRPSSGEEGSHRGAPADVRGPCRPRAFVEAVGAAAAPDASSAPLDATSEEGVAARDFCAGHPCRRREARRSPEEGLSQGARAPAARRFRRPPRVTASRLRGVAAGGPRLGHGGPREGARRFQGPSFQSIREYVGQRFSAELHHAFGPGARVSDAGVSAAVERQFLQRLRRSGRLEDSLRLAFHGSRKANFASILRRGFLLPGWGRHRVPVAHGNAHGPGIYTAREGAAQLSRGFCDSASMLVCAVIDDAGVVEDGRDSEARAARTALRIGRPPRSPSVCVRLRSNGAPVKGAGVPQPAGGMFWRPALLGGREVHRRTSEITHVGDAMVVFNPSCVAPLFRVDHVPERLYQPRWRKSAAAPCAEAAAAEPAEPVDDLIPPDGNPNLGSPPEDTSQARATRHEVAMKRNMLRRQRQRTVRRARDLKWGGR</sequence>
<feature type="domain" description="PARP catalytic" evidence="2">
    <location>
        <begin position="194"/>
        <end position="262"/>
    </location>
</feature>
<evidence type="ECO:0000313" key="4">
    <source>
        <dbReference type="Proteomes" id="UP001189429"/>
    </source>
</evidence>